<name>A0A1V1P7C1_9BACT</name>
<evidence type="ECO:0000313" key="2">
    <source>
        <dbReference type="Proteomes" id="UP000189670"/>
    </source>
</evidence>
<accession>A0A1V1P7C1</accession>
<proteinExistence type="predicted"/>
<dbReference type="NCBIfam" id="TIGR02453">
    <property type="entry name" value="TIGR02453 family protein"/>
    <property type="match status" value="1"/>
</dbReference>
<dbReference type="InterPro" id="IPR015996">
    <property type="entry name" value="UCP028451"/>
</dbReference>
<dbReference type="AlphaFoldDB" id="A0A1V1P7C1"/>
<dbReference type="PANTHER" id="PTHR36452:SF1">
    <property type="entry name" value="DUF2461 DOMAIN-CONTAINING PROTEIN"/>
    <property type="match status" value="1"/>
</dbReference>
<dbReference type="EMBL" id="ATBP01000385">
    <property type="protein sequence ID" value="ETR70688.1"/>
    <property type="molecule type" value="Genomic_DNA"/>
</dbReference>
<evidence type="ECO:0008006" key="3">
    <source>
        <dbReference type="Google" id="ProtNLM"/>
    </source>
</evidence>
<dbReference type="PIRSF" id="PIRSF028451">
    <property type="entry name" value="UCP028451"/>
    <property type="match status" value="1"/>
</dbReference>
<dbReference type="InterPro" id="IPR012808">
    <property type="entry name" value="CHP02453"/>
</dbReference>
<dbReference type="Pfam" id="PF09365">
    <property type="entry name" value="DUF2461"/>
    <property type="match status" value="1"/>
</dbReference>
<sequence>MISKSLIKWKSWMINKKEESMTRQIYFSTTFFSFLRDLSKNNNKEWFHDNKTRYQNDVRDPLLAFISDISSPLQRISRHIIADPRPVGGSMFRIYRDIRFSKVKTPYKTNAGAQFRHEAGKDVHAPGFYLHLEPDHVFVGAGVWRPDTKTLNKIRDAIVKESRQWSTVIKGLNQKSICTYNENNLKRAPKGYDPNHPFIEDLKRKDFAVMQEFTESDAHSDKFMNIVLDSYKNSAKYMKFLTKALELPF</sequence>
<reference evidence="2" key="1">
    <citation type="submission" date="2012-11" db="EMBL/GenBank/DDBJ databases">
        <authorList>
            <person name="Lucero-Rivera Y.E."/>
            <person name="Tovar-Ramirez D."/>
        </authorList>
    </citation>
    <scope>NUCLEOTIDE SEQUENCE [LARGE SCALE GENOMIC DNA]</scope>
    <source>
        <strain evidence="2">Araruama</strain>
    </source>
</reference>
<dbReference type="Proteomes" id="UP000189670">
    <property type="component" value="Unassembled WGS sequence"/>
</dbReference>
<gene>
    <name evidence="1" type="ORF">OMM_03057</name>
</gene>
<protein>
    <recommendedName>
        <fullName evidence="3">TIGR02453 family protein</fullName>
    </recommendedName>
</protein>
<dbReference type="PANTHER" id="PTHR36452">
    <property type="entry name" value="CHROMOSOME 12, WHOLE GENOME SHOTGUN SEQUENCE"/>
    <property type="match status" value="1"/>
</dbReference>
<comment type="caution">
    <text evidence="1">The sequence shown here is derived from an EMBL/GenBank/DDBJ whole genome shotgun (WGS) entry which is preliminary data.</text>
</comment>
<evidence type="ECO:0000313" key="1">
    <source>
        <dbReference type="EMBL" id="ETR70688.1"/>
    </source>
</evidence>
<organism evidence="1 2">
    <name type="scientific">Candidatus Magnetoglobus multicellularis str. Araruama</name>
    <dbReference type="NCBI Taxonomy" id="890399"/>
    <lineage>
        <taxon>Bacteria</taxon>
        <taxon>Pseudomonadati</taxon>
        <taxon>Thermodesulfobacteriota</taxon>
        <taxon>Desulfobacteria</taxon>
        <taxon>Desulfobacterales</taxon>
        <taxon>Desulfobacteraceae</taxon>
        <taxon>Candidatus Magnetoglobus</taxon>
    </lineage>
</organism>